<dbReference type="AlphaFoldDB" id="A0A0P7YJ84"/>
<dbReference type="Proteomes" id="UP000050421">
    <property type="component" value="Unassembled WGS sequence"/>
</dbReference>
<reference evidence="1 2" key="1">
    <citation type="submission" date="2015-09" db="EMBL/GenBank/DDBJ databases">
        <title>Identification and resolution of microdiversity through metagenomic sequencing of parallel consortia.</title>
        <authorList>
            <person name="Nelson W.C."/>
            <person name="Romine M.F."/>
            <person name="Lindemann S.R."/>
        </authorList>
    </citation>
    <scope>NUCLEOTIDE SEQUENCE [LARGE SCALE GENOMIC DNA]</scope>
    <source>
        <strain evidence="1">HL-49</strain>
    </source>
</reference>
<evidence type="ECO:0000313" key="2">
    <source>
        <dbReference type="Proteomes" id="UP000050421"/>
    </source>
</evidence>
<evidence type="ECO:0000313" key="1">
    <source>
        <dbReference type="EMBL" id="KPQ18881.1"/>
    </source>
</evidence>
<accession>A0A0P7YJ84</accession>
<sequence length="46" mass="5426">MNLEVHNSDASLFQLPARNKREFDKGLIAENHINQNHSNLHFQKRL</sequence>
<protein>
    <submittedName>
        <fullName evidence="1">Uncharacterized protein</fullName>
    </submittedName>
</protein>
<name>A0A0P7YJ84_9BACT</name>
<organism evidence="1 2">
    <name type="scientific">Algoriphagus marincola HL-49</name>
    <dbReference type="NCBI Taxonomy" id="1305737"/>
    <lineage>
        <taxon>Bacteria</taxon>
        <taxon>Pseudomonadati</taxon>
        <taxon>Bacteroidota</taxon>
        <taxon>Cytophagia</taxon>
        <taxon>Cytophagales</taxon>
        <taxon>Cyclobacteriaceae</taxon>
        <taxon>Algoriphagus</taxon>
    </lineage>
</organism>
<gene>
    <name evidence="1" type="ORF">HLUCCX10_04365</name>
</gene>
<comment type="caution">
    <text evidence="1">The sequence shown here is derived from an EMBL/GenBank/DDBJ whole genome shotgun (WGS) entry which is preliminary data.</text>
</comment>
<dbReference type="EMBL" id="LJXT01000018">
    <property type="protein sequence ID" value="KPQ18881.1"/>
    <property type="molecule type" value="Genomic_DNA"/>
</dbReference>
<dbReference type="STRING" id="1305737.GCA_000526355_03279"/>
<proteinExistence type="predicted"/>